<comment type="cofactor">
    <cofactor evidence="1">
        <name>Zn(2+)</name>
        <dbReference type="ChEBI" id="CHEBI:29105"/>
    </cofactor>
</comment>
<dbReference type="Pfam" id="PF00753">
    <property type="entry name" value="Lactamase_B"/>
    <property type="match status" value="1"/>
</dbReference>
<organism evidence="7">
    <name type="scientific">marine metagenome</name>
    <dbReference type="NCBI Taxonomy" id="408172"/>
    <lineage>
        <taxon>unclassified sequences</taxon>
        <taxon>metagenomes</taxon>
        <taxon>ecological metagenomes</taxon>
    </lineage>
</organism>
<keyword evidence="5" id="KW-0862">Zinc</keyword>
<evidence type="ECO:0000256" key="1">
    <source>
        <dbReference type="ARBA" id="ARBA00001947"/>
    </source>
</evidence>
<dbReference type="GO" id="GO:0046872">
    <property type="term" value="F:metal ion binding"/>
    <property type="evidence" value="ECO:0007669"/>
    <property type="project" value="UniProtKB-KW"/>
</dbReference>
<protein>
    <recommendedName>
        <fullName evidence="6">Metallo-beta-lactamase domain-containing protein</fullName>
    </recommendedName>
</protein>
<dbReference type="Gene3D" id="3.60.15.10">
    <property type="entry name" value="Ribonuclease Z/Hydroxyacylglutathione hydrolase-like"/>
    <property type="match status" value="1"/>
</dbReference>
<reference evidence="7" key="1">
    <citation type="submission" date="2018-05" db="EMBL/GenBank/DDBJ databases">
        <authorList>
            <person name="Lanie J.A."/>
            <person name="Ng W.-L."/>
            <person name="Kazmierczak K.M."/>
            <person name="Andrzejewski T.M."/>
            <person name="Davidsen T.M."/>
            <person name="Wayne K.J."/>
            <person name="Tettelin H."/>
            <person name="Glass J.I."/>
            <person name="Rusch D."/>
            <person name="Podicherti R."/>
            <person name="Tsui H.-C.T."/>
            <person name="Winkler M.E."/>
        </authorList>
    </citation>
    <scope>NUCLEOTIDE SEQUENCE</scope>
</reference>
<dbReference type="InterPro" id="IPR001279">
    <property type="entry name" value="Metallo-B-lactamas"/>
</dbReference>
<evidence type="ECO:0000256" key="2">
    <source>
        <dbReference type="ARBA" id="ARBA00007749"/>
    </source>
</evidence>
<sequence length="208" mass="23800">MDDDRYEIFAIKYGERMGQRGSIFVHGDPHDAPLAMDYFIWVIRNHVRTIVVDVGYGRAEGERRGRTYLRSPTEGLAMLNIDAKEIKDVIITHMHYDHAGNLEQFPKARFHIQDTEMALVTGRAMTHPSLRHSFHLNDVVDMVRLIYGDRVIFHDGEEIIAPGVTVHHLPGHTRGMQAVRVKSPRGPVVLASDVAHYYESFEQETPFL</sequence>
<dbReference type="AlphaFoldDB" id="A0A382C2S0"/>
<feature type="domain" description="Metallo-beta-lactamase" evidence="6">
    <location>
        <begin position="37"/>
        <end position="207"/>
    </location>
</feature>
<name>A0A382C2S0_9ZZZZ</name>
<evidence type="ECO:0000256" key="5">
    <source>
        <dbReference type="ARBA" id="ARBA00022833"/>
    </source>
</evidence>
<dbReference type="PANTHER" id="PTHR42978">
    <property type="entry name" value="QUORUM-QUENCHING LACTONASE YTNP-RELATED-RELATED"/>
    <property type="match status" value="1"/>
</dbReference>
<dbReference type="SUPFAM" id="SSF56281">
    <property type="entry name" value="Metallo-hydrolase/oxidoreductase"/>
    <property type="match status" value="1"/>
</dbReference>
<comment type="similarity">
    <text evidence="2">Belongs to the metallo-beta-lactamase superfamily.</text>
</comment>
<dbReference type="CDD" id="cd07729">
    <property type="entry name" value="AHL_lactonase_MBL-fold"/>
    <property type="match status" value="1"/>
</dbReference>
<evidence type="ECO:0000313" key="7">
    <source>
        <dbReference type="EMBL" id="SVB20041.1"/>
    </source>
</evidence>
<dbReference type="GO" id="GO:0016787">
    <property type="term" value="F:hydrolase activity"/>
    <property type="evidence" value="ECO:0007669"/>
    <property type="project" value="UniProtKB-KW"/>
</dbReference>
<feature type="non-terminal residue" evidence="7">
    <location>
        <position position="208"/>
    </location>
</feature>
<evidence type="ECO:0000259" key="6">
    <source>
        <dbReference type="SMART" id="SM00849"/>
    </source>
</evidence>
<dbReference type="InterPro" id="IPR036866">
    <property type="entry name" value="RibonucZ/Hydroxyglut_hydro"/>
</dbReference>
<gene>
    <name evidence="7" type="ORF">METZ01_LOCUS172895</name>
</gene>
<keyword evidence="4" id="KW-0378">Hydrolase</keyword>
<keyword evidence="3" id="KW-0479">Metal-binding</keyword>
<accession>A0A382C2S0</accession>
<dbReference type="EMBL" id="UINC01032416">
    <property type="protein sequence ID" value="SVB20041.1"/>
    <property type="molecule type" value="Genomic_DNA"/>
</dbReference>
<evidence type="ECO:0000256" key="4">
    <source>
        <dbReference type="ARBA" id="ARBA00022801"/>
    </source>
</evidence>
<dbReference type="InterPro" id="IPR051013">
    <property type="entry name" value="MBL_superfamily_lactonases"/>
</dbReference>
<proteinExistence type="inferred from homology"/>
<dbReference type="SMART" id="SM00849">
    <property type="entry name" value="Lactamase_B"/>
    <property type="match status" value="1"/>
</dbReference>
<evidence type="ECO:0000256" key="3">
    <source>
        <dbReference type="ARBA" id="ARBA00022723"/>
    </source>
</evidence>
<dbReference type="PANTHER" id="PTHR42978:SF7">
    <property type="entry name" value="METALLO-HYDROLASE RV2300C-RELATED"/>
    <property type="match status" value="1"/>
</dbReference>